<keyword evidence="2" id="KW-0489">Methyltransferase</keyword>
<dbReference type="Gene3D" id="3.40.50.150">
    <property type="entry name" value="Vaccinia Virus protein VP39"/>
    <property type="match status" value="1"/>
</dbReference>
<dbReference type="PANTHER" id="PTHR45036:SF1">
    <property type="entry name" value="METHYLTRANSFERASE LIKE 7A"/>
    <property type="match status" value="1"/>
</dbReference>
<dbReference type="InterPro" id="IPR029063">
    <property type="entry name" value="SAM-dependent_MTases_sf"/>
</dbReference>
<organism evidence="2 3">
    <name type="scientific">Fodinibius salicampi</name>
    <dbReference type="NCBI Taxonomy" id="1920655"/>
    <lineage>
        <taxon>Bacteria</taxon>
        <taxon>Pseudomonadati</taxon>
        <taxon>Balneolota</taxon>
        <taxon>Balneolia</taxon>
        <taxon>Balneolales</taxon>
        <taxon>Balneolaceae</taxon>
        <taxon>Fodinibius</taxon>
    </lineage>
</organism>
<dbReference type="InterPro" id="IPR052356">
    <property type="entry name" value="Thiol_S-MT"/>
</dbReference>
<dbReference type="Pfam" id="PF08241">
    <property type="entry name" value="Methyltransf_11"/>
    <property type="match status" value="1"/>
</dbReference>
<gene>
    <name evidence="2" type="ORF">LQ318_00955</name>
</gene>
<dbReference type="Proteomes" id="UP001207337">
    <property type="component" value="Unassembled WGS sequence"/>
</dbReference>
<dbReference type="GO" id="GO:0032259">
    <property type="term" value="P:methylation"/>
    <property type="evidence" value="ECO:0007669"/>
    <property type="project" value="UniProtKB-KW"/>
</dbReference>
<evidence type="ECO:0000313" key="3">
    <source>
        <dbReference type="Proteomes" id="UP001207337"/>
    </source>
</evidence>
<dbReference type="EMBL" id="JAJNDC010000001">
    <property type="protein sequence ID" value="MCW9711458.1"/>
    <property type="molecule type" value="Genomic_DNA"/>
</dbReference>
<dbReference type="SUPFAM" id="SSF53335">
    <property type="entry name" value="S-adenosyl-L-methionine-dependent methyltransferases"/>
    <property type="match status" value="1"/>
</dbReference>
<evidence type="ECO:0000313" key="2">
    <source>
        <dbReference type="EMBL" id="MCW9711458.1"/>
    </source>
</evidence>
<sequence length="210" mass="23842">MPKRGKKHTRSRYDLIAPLYNVMEWPIEQLLFKSWRKELWEKITGPQVLEIGVGTGKNIPYYPEGIELTGIDLSPGMLKRAKELLADRQKNRTTLKEMDAQQMDFSDNIFDEVVATFVFCSVPDPILGLKEALRVTKPGGKLHLLEHMRADHSALAFIMDKLDSPIHFLSGVHIARRTVSNVKKAGWDIKNVCDLTSGGIVKRIDARKPH</sequence>
<comment type="caution">
    <text evidence="2">The sequence shown here is derived from an EMBL/GenBank/DDBJ whole genome shotgun (WGS) entry which is preliminary data.</text>
</comment>
<keyword evidence="3" id="KW-1185">Reference proteome</keyword>
<name>A0ABT3PUF4_9BACT</name>
<accession>A0ABT3PUF4</accession>
<proteinExistence type="predicted"/>
<evidence type="ECO:0000259" key="1">
    <source>
        <dbReference type="Pfam" id="PF08241"/>
    </source>
</evidence>
<dbReference type="GO" id="GO:0008168">
    <property type="term" value="F:methyltransferase activity"/>
    <property type="evidence" value="ECO:0007669"/>
    <property type="project" value="UniProtKB-KW"/>
</dbReference>
<dbReference type="InterPro" id="IPR013216">
    <property type="entry name" value="Methyltransf_11"/>
</dbReference>
<protein>
    <submittedName>
        <fullName evidence="2">Class I SAM-dependent methyltransferase</fullName>
    </submittedName>
</protein>
<keyword evidence="2" id="KW-0808">Transferase</keyword>
<dbReference type="CDD" id="cd02440">
    <property type="entry name" value="AdoMet_MTases"/>
    <property type="match status" value="1"/>
</dbReference>
<dbReference type="PANTHER" id="PTHR45036">
    <property type="entry name" value="METHYLTRANSFERASE LIKE 7B"/>
    <property type="match status" value="1"/>
</dbReference>
<dbReference type="RefSeq" id="WP_265786688.1">
    <property type="nucleotide sequence ID" value="NZ_BAABRS010000001.1"/>
</dbReference>
<feature type="domain" description="Methyltransferase type 11" evidence="1">
    <location>
        <begin position="49"/>
        <end position="142"/>
    </location>
</feature>
<reference evidence="2 3" key="1">
    <citation type="submission" date="2021-11" db="EMBL/GenBank/DDBJ databases">
        <title>Aliifidinibius sp. nov., a new bacterium isolated from saline soil.</title>
        <authorList>
            <person name="Galisteo C."/>
            <person name="De La Haba R."/>
            <person name="Sanchez-Porro C."/>
            <person name="Ventosa A."/>
        </authorList>
    </citation>
    <scope>NUCLEOTIDE SEQUENCE [LARGE SCALE GENOMIC DNA]</scope>
    <source>
        <strain evidence="2 3">KACC 190600</strain>
    </source>
</reference>